<dbReference type="SUPFAM" id="SSF46689">
    <property type="entry name" value="Homeodomain-like"/>
    <property type="match status" value="1"/>
</dbReference>
<dbReference type="GO" id="GO:0043565">
    <property type="term" value="F:sequence-specific DNA binding"/>
    <property type="evidence" value="ECO:0007669"/>
    <property type="project" value="InterPro"/>
</dbReference>
<dbReference type="InterPro" id="IPR035418">
    <property type="entry name" value="AraC-bd_2"/>
</dbReference>
<organism evidence="5 6">
    <name type="scientific">Nocardioides zeae</name>
    <dbReference type="NCBI Taxonomy" id="1457234"/>
    <lineage>
        <taxon>Bacteria</taxon>
        <taxon>Bacillati</taxon>
        <taxon>Actinomycetota</taxon>
        <taxon>Actinomycetes</taxon>
        <taxon>Propionibacteriales</taxon>
        <taxon>Nocardioidaceae</taxon>
        <taxon>Nocardioides</taxon>
    </lineage>
</organism>
<accession>A0AAJ1X0B0</accession>
<reference evidence="5" key="1">
    <citation type="submission" date="2023-07" db="EMBL/GenBank/DDBJ databases">
        <title>Functional and genomic diversity of the sorghum phyllosphere microbiome.</title>
        <authorList>
            <person name="Shade A."/>
        </authorList>
    </citation>
    <scope>NUCLEOTIDE SEQUENCE</scope>
    <source>
        <strain evidence="5">SORGH_AS_1067</strain>
    </source>
</reference>
<dbReference type="InterPro" id="IPR018060">
    <property type="entry name" value="HTH_AraC"/>
</dbReference>
<gene>
    <name evidence="5" type="ORF">QE405_000218</name>
</gene>
<dbReference type="SMART" id="SM00342">
    <property type="entry name" value="HTH_ARAC"/>
    <property type="match status" value="1"/>
</dbReference>
<dbReference type="Gene3D" id="1.10.10.60">
    <property type="entry name" value="Homeodomain-like"/>
    <property type="match status" value="1"/>
</dbReference>
<name>A0AAJ1X0B0_9ACTN</name>
<comment type="caution">
    <text evidence="5">The sequence shown here is derived from an EMBL/GenBank/DDBJ whole genome shotgun (WGS) entry which is preliminary data.</text>
</comment>
<dbReference type="Pfam" id="PF14525">
    <property type="entry name" value="AraC_binding_2"/>
    <property type="match status" value="1"/>
</dbReference>
<dbReference type="RefSeq" id="WP_307198383.1">
    <property type="nucleotide sequence ID" value="NZ_JAUTAN010000001.1"/>
</dbReference>
<proteinExistence type="predicted"/>
<dbReference type="InterPro" id="IPR009057">
    <property type="entry name" value="Homeodomain-like_sf"/>
</dbReference>
<evidence type="ECO:0000256" key="2">
    <source>
        <dbReference type="ARBA" id="ARBA00023125"/>
    </source>
</evidence>
<dbReference type="Proteomes" id="UP001239215">
    <property type="component" value="Unassembled WGS sequence"/>
</dbReference>
<dbReference type="InterPro" id="IPR050204">
    <property type="entry name" value="AraC_XylS_family_regulators"/>
</dbReference>
<dbReference type="GO" id="GO:0003700">
    <property type="term" value="F:DNA-binding transcription factor activity"/>
    <property type="evidence" value="ECO:0007669"/>
    <property type="project" value="InterPro"/>
</dbReference>
<evidence type="ECO:0000256" key="3">
    <source>
        <dbReference type="ARBA" id="ARBA00023163"/>
    </source>
</evidence>
<keyword evidence="2 5" id="KW-0238">DNA-binding</keyword>
<dbReference type="PANTHER" id="PTHR46796:SF6">
    <property type="entry name" value="ARAC SUBFAMILY"/>
    <property type="match status" value="1"/>
</dbReference>
<evidence type="ECO:0000256" key="1">
    <source>
        <dbReference type="ARBA" id="ARBA00023015"/>
    </source>
</evidence>
<evidence type="ECO:0000313" key="5">
    <source>
        <dbReference type="EMBL" id="MDQ1102934.1"/>
    </source>
</evidence>
<dbReference type="PROSITE" id="PS01124">
    <property type="entry name" value="HTH_ARAC_FAMILY_2"/>
    <property type="match status" value="1"/>
</dbReference>
<keyword evidence="3" id="KW-0804">Transcription</keyword>
<evidence type="ECO:0000313" key="6">
    <source>
        <dbReference type="Proteomes" id="UP001239215"/>
    </source>
</evidence>
<dbReference type="AlphaFoldDB" id="A0AAJ1X0B0"/>
<dbReference type="Pfam" id="PF12833">
    <property type="entry name" value="HTH_18"/>
    <property type="match status" value="1"/>
</dbReference>
<sequence length="338" mass="36443">MRTWTTLDRPEADQYSYWREVVCEAFTPLRPAERGHADRWCRGGLPGWVASRSLGAVNAAEVASCDQVIHHGRREVGRVEQEVAFVNVMLGGRCVVEQDGRRTLSGPGTFSVVDATRPFRLDYLDEWRTLSFRVPVGAVPSAVPSAVLAPATAVTFSARHGLSSVLASTLDAIWRNEERLGPDEAESAGAAVTTLLLALGPSADGAGPAALDGPAAATALRHRIEDHVRLHVADADVTPPAVAAHFGISLRKLHQLYAGTDASFGQTVMRIRVEQCAEDLVRRGGAGSLTALAHRWGFADLSHLNKAFRRHVGCRAAEYAEAALSPVDRGTCRLDHQH</sequence>
<evidence type="ECO:0000259" key="4">
    <source>
        <dbReference type="PROSITE" id="PS01124"/>
    </source>
</evidence>
<dbReference type="PANTHER" id="PTHR46796">
    <property type="entry name" value="HTH-TYPE TRANSCRIPTIONAL ACTIVATOR RHAS-RELATED"/>
    <property type="match status" value="1"/>
</dbReference>
<feature type="domain" description="HTH araC/xylS-type" evidence="4">
    <location>
        <begin position="222"/>
        <end position="322"/>
    </location>
</feature>
<dbReference type="EMBL" id="JAUTAN010000001">
    <property type="protein sequence ID" value="MDQ1102934.1"/>
    <property type="molecule type" value="Genomic_DNA"/>
</dbReference>
<keyword evidence="1" id="KW-0805">Transcription regulation</keyword>
<protein>
    <submittedName>
        <fullName evidence="5">AraC-like DNA-binding protein</fullName>
    </submittedName>
</protein>